<evidence type="ECO:0000313" key="1">
    <source>
        <dbReference type="EMBL" id="GBO16021.1"/>
    </source>
</evidence>
<comment type="caution">
    <text evidence="1">The sequence shown here is derived from an EMBL/GenBank/DDBJ whole genome shotgun (WGS) entry which is preliminary data.</text>
</comment>
<dbReference type="AlphaFoldDB" id="A0A4Y2UUZ7"/>
<protein>
    <submittedName>
        <fullName evidence="1">Uncharacterized protein</fullName>
    </submittedName>
</protein>
<reference evidence="1 2" key="1">
    <citation type="journal article" date="2019" name="Sci. Rep.">
        <title>Orb-weaving spider Araneus ventricosus genome elucidates the spidroin gene catalogue.</title>
        <authorList>
            <person name="Kono N."/>
            <person name="Nakamura H."/>
            <person name="Ohtoshi R."/>
            <person name="Moran D.A.P."/>
            <person name="Shinohara A."/>
            <person name="Yoshida Y."/>
            <person name="Fujiwara M."/>
            <person name="Mori M."/>
            <person name="Tomita M."/>
            <person name="Arakawa K."/>
        </authorList>
    </citation>
    <scope>NUCLEOTIDE SEQUENCE [LARGE SCALE GENOMIC DNA]</scope>
</reference>
<name>A0A4Y2UUZ7_ARAVE</name>
<sequence length="97" mass="11275">MLCKSTEYETVLDAVVKLPPFDLVGLLTGNFEIFQSVQSEYSDVLYYTKVRWLSAGCVFERVWQLKDDIVSFFHEKQCSAECEMFMNNLNVKMQGKN</sequence>
<organism evidence="1 2">
    <name type="scientific">Araneus ventricosus</name>
    <name type="common">Orbweaver spider</name>
    <name type="synonym">Epeira ventricosa</name>
    <dbReference type="NCBI Taxonomy" id="182803"/>
    <lineage>
        <taxon>Eukaryota</taxon>
        <taxon>Metazoa</taxon>
        <taxon>Ecdysozoa</taxon>
        <taxon>Arthropoda</taxon>
        <taxon>Chelicerata</taxon>
        <taxon>Arachnida</taxon>
        <taxon>Araneae</taxon>
        <taxon>Araneomorphae</taxon>
        <taxon>Entelegynae</taxon>
        <taxon>Araneoidea</taxon>
        <taxon>Araneidae</taxon>
        <taxon>Araneus</taxon>
    </lineage>
</organism>
<accession>A0A4Y2UUZ7</accession>
<keyword evidence="2" id="KW-1185">Reference proteome</keyword>
<dbReference type="Proteomes" id="UP000499080">
    <property type="component" value="Unassembled WGS sequence"/>
</dbReference>
<proteinExistence type="predicted"/>
<evidence type="ECO:0000313" key="2">
    <source>
        <dbReference type="Proteomes" id="UP000499080"/>
    </source>
</evidence>
<gene>
    <name evidence="1" type="ORF">AVEN_99814_1</name>
</gene>
<dbReference type="EMBL" id="BGPR01039970">
    <property type="protein sequence ID" value="GBO16021.1"/>
    <property type="molecule type" value="Genomic_DNA"/>
</dbReference>
<dbReference type="OrthoDB" id="1101576at2759"/>